<dbReference type="OrthoDB" id="2522283at2759"/>
<comment type="caution">
    <text evidence="2">The sequence shown here is derived from an EMBL/GenBank/DDBJ whole genome shotgun (WGS) entry which is preliminary data.</text>
</comment>
<dbReference type="Proteomes" id="UP000673691">
    <property type="component" value="Unassembled WGS sequence"/>
</dbReference>
<organism evidence="2 3">
    <name type="scientific">Olpidium bornovanus</name>
    <dbReference type="NCBI Taxonomy" id="278681"/>
    <lineage>
        <taxon>Eukaryota</taxon>
        <taxon>Fungi</taxon>
        <taxon>Fungi incertae sedis</taxon>
        <taxon>Olpidiomycota</taxon>
        <taxon>Olpidiomycotina</taxon>
        <taxon>Olpidiomycetes</taxon>
        <taxon>Olpidiales</taxon>
        <taxon>Olpidiaceae</taxon>
        <taxon>Olpidium</taxon>
    </lineage>
</organism>
<protein>
    <recommendedName>
        <fullName evidence="4">F-box domain-containing protein</fullName>
    </recommendedName>
</protein>
<feature type="compositionally biased region" description="Low complexity" evidence="1">
    <location>
        <begin position="16"/>
        <end position="32"/>
    </location>
</feature>
<feature type="region of interest" description="Disordered" evidence="1">
    <location>
        <begin position="1"/>
        <end position="108"/>
    </location>
</feature>
<feature type="non-terminal residue" evidence="2">
    <location>
        <position position="1"/>
    </location>
</feature>
<feature type="compositionally biased region" description="Pro residues" evidence="1">
    <location>
        <begin position="33"/>
        <end position="44"/>
    </location>
</feature>
<dbReference type="SUPFAM" id="SSF52047">
    <property type="entry name" value="RNI-like"/>
    <property type="match status" value="1"/>
</dbReference>
<dbReference type="InterPro" id="IPR032675">
    <property type="entry name" value="LRR_dom_sf"/>
</dbReference>
<proteinExistence type="predicted"/>
<feature type="compositionally biased region" description="Pro residues" evidence="1">
    <location>
        <begin position="85"/>
        <end position="100"/>
    </location>
</feature>
<gene>
    <name evidence="2" type="ORF">BJ554DRAFT_4228</name>
</gene>
<reference evidence="2 3" key="1">
    <citation type="journal article" name="Sci. Rep.">
        <title>Genome-scale phylogenetic analyses confirm Olpidium as the closest living zoosporic fungus to the non-flagellated, terrestrial fungi.</title>
        <authorList>
            <person name="Chang Y."/>
            <person name="Rochon D."/>
            <person name="Sekimoto S."/>
            <person name="Wang Y."/>
            <person name="Chovatia M."/>
            <person name="Sandor L."/>
            <person name="Salamov A."/>
            <person name="Grigoriev I.V."/>
            <person name="Stajich J.E."/>
            <person name="Spatafora J.W."/>
        </authorList>
    </citation>
    <scope>NUCLEOTIDE SEQUENCE [LARGE SCALE GENOMIC DNA]</scope>
    <source>
        <strain evidence="2">S191</strain>
    </source>
</reference>
<feature type="compositionally biased region" description="Low complexity" evidence="1">
    <location>
        <begin position="138"/>
        <end position="157"/>
    </location>
</feature>
<dbReference type="Gene3D" id="3.80.10.10">
    <property type="entry name" value="Ribonuclease Inhibitor"/>
    <property type="match status" value="1"/>
</dbReference>
<accession>A0A8H7ZN18</accession>
<dbReference type="CDD" id="cd09917">
    <property type="entry name" value="F-box_SF"/>
    <property type="match status" value="1"/>
</dbReference>
<name>A0A8H7ZN18_9FUNG</name>
<keyword evidence="3" id="KW-1185">Reference proteome</keyword>
<dbReference type="AlphaFoldDB" id="A0A8H7ZN18"/>
<feature type="region of interest" description="Disordered" evidence="1">
    <location>
        <begin position="131"/>
        <end position="177"/>
    </location>
</feature>
<evidence type="ECO:0000313" key="2">
    <source>
        <dbReference type="EMBL" id="KAG5456121.1"/>
    </source>
</evidence>
<evidence type="ECO:0000256" key="1">
    <source>
        <dbReference type="SAM" id="MobiDB-lite"/>
    </source>
</evidence>
<evidence type="ECO:0000313" key="3">
    <source>
        <dbReference type="Proteomes" id="UP000673691"/>
    </source>
</evidence>
<dbReference type="EMBL" id="JAEFCI010012252">
    <property type="protein sequence ID" value="KAG5456121.1"/>
    <property type="molecule type" value="Genomic_DNA"/>
</dbReference>
<sequence>AKAGALRLFDLPALPPAARRSLPPARAAHRASPPAPRRPSPRHPPAARTSPAARCPPRPQPLERERHGGAPSAQGSQQESRHSAHPPPLPSPYRRPPLPPMGTEETAPLAPTCSLAAGHLAGDRGKNCYSSRDEWGDSSSSTSASASTSSTPQTSAAGTDVGPGSVRPPPAPRLAVSRAVAPAHGVDLLRGDKFTPQTFPPELLGICFAFLGFLRVDLVACALVCRNWLVPALQQLYRSPWFRTRNAARKFADLVAAAKQGHTALEYVEDDVRGELCVACTERAFDGHPADRTARVVDKFVKVLNFEHEACEKLLWDADHVNKALNACENITHLRMGGLGRRPVWYHPPAYIFDVAVLRRNLRVVQYNDNCVDVSIGMQRIVRLLSNLPNLQKLSVYGELSSDNGFHHLATLPGTLPEDVEIPVLSNPHQSLHSLSLKAEYFADAFVTKLLPFLPNLIRVRFGSLVHQRTTRCFIFHASRHFSALNRYVHWSSTAVMSVL</sequence>
<evidence type="ECO:0008006" key="4">
    <source>
        <dbReference type="Google" id="ProtNLM"/>
    </source>
</evidence>